<dbReference type="SUPFAM" id="SSF47384">
    <property type="entry name" value="Homodimeric domain of signal transducing histidine kinase"/>
    <property type="match status" value="1"/>
</dbReference>
<evidence type="ECO:0000259" key="9">
    <source>
        <dbReference type="PROSITE" id="PS50109"/>
    </source>
</evidence>
<evidence type="ECO:0000256" key="1">
    <source>
        <dbReference type="ARBA" id="ARBA00000085"/>
    </source>
</evidence>
<dbReference type="Pfam" id="PF00072">
    <property type="entry name" value="Response_reg"/>
    <property type="match status" value="1"/>
</dbReference>
<reference evidence="11 12" key="1">
    <citation type="journal article" date="2010" name="Int. J. Syst. Evol. Microbiol.">
        <title>Reclassification of Herbaspirillum putei as a later heterotypic synonym of Herbaspirillum huttiense, with the description of H. huttiense subsp. huttiense subsp. nov. and H. huttiense subsp. putei subsp. nov., comb. nov., and description of Herbaspirillum aquaticum sp. nov.</title>
        <authorList>
            <person name="Dobritsa A.P."/>
            <person name="Reddy M.C."/>
            <person name="Samadpour M."/>
        </authorList>
    </citation>
    <scope>NUCLEOTIDE SEQUENCE [LARGE SCALE GENOMIC DNA]</scope>
    <source>
        <strain evidence="11 12">IEH 4430</strain>
    </source>
</reference>
<dbReference type="InterPro" id="IPR036097">
    <property type="entry name" value="HisK_dim/P_sf"/>
</dbReference>
<dbReference type="SMART" id="SM00388">
    <property type="entry name" value="HisKA"/>
    <property type="match status" value="1"/>
</dbReference>
<keyword evidence="7" id="KW-0812">Transmembrane</keyword>
<evidence type="ECO:0000256" key="5">
    <source>
        <dbReference type="ARBA" id="ARBA00022777"/>
    </source>
</evidence>
<feature type="transmembrane region" description="Helical" evidence="7">
    <location>
        <begin position="319"/>
        <end position="336"/>
    </location>
</feature>
<dbReference type="PANTHER" id="PTHR43047">
    <property type="entry name" value="TWO-COMPONENT HISTIDINE PROTEIN KINASE"/>
    <property type="match status" value="1"/>
</dbReference>
<feature type="transmembrane region" description="Helical" evidence="7">
    <location>
        <begin position="264"/>
        <end position="282"/>
    </location>
</feature>
<dbReference type="Gene3D" id="2.60.40.2380">
    <property type="match status" value="1"/>
</dbReference>
<keyword evidence="4" id="KW-0808">Transferase</keyword>
<accession>A0A225SRD7</accession>
<dbReference type="InterPro" id="IPR001789">
    <property type="entry name" value="Sig_transdc_resp-reg_receiver"/>
</dbReference>
<dbReference type="SMART" id="SM00387">
    <property type="entry name" value="HATPase_c"/>
    <property type="match status" value="1"/>
</dbReference>
<dbReference type="PANTHER" id="PTHR43047:SF72">
    <property type="entry name" value="OSMOSENSING HISTIDINE PROTEIN KINASE SLN1"/>
    <property type="match status" value="1"/>
</dbReference>
<keyword evidence="3 6" id="KW-0597">Phosphoprotein</keyword>
<dbReference type="InterPro" id="IPR003594">
    <property type="entry name" value="HATPase_dom"/>
</dbReference>
<dbReference type="InterPro" id="IPR011623">
    <property type="entry name" value="7TMR_DISM_rcpt_extracell_dom1"/>
</dbReference>
<dbReference type="GO" id="GO:0000155">
    <property type="term" value="F:phosphorelay sensor kinase activity"/>
    <property type="evidence" value="ECO:0007669"/>
    <property type="project" value="InterPro"/>
</dbReference>
<evidence type="ECO:0000256" key="4">
    <source>
        <dbReference type="ARBA" id="ARBA00022679"/>
    </source>
</evidence>
<dbReference type="InterPro" id="IPR011622">
    <property type="entry name" value="7TMR_DISM_rcpt_extracell_dom2"/>
</dbReference>
<comment type="caution">
    <text evidence="11">The sequence shown here is derived from an EMBL/GenBank/DDBJ whole genome shotgun (WGS) entry which is preliminary data.</text>
</comment>
<dbReference type="InterPro" id="IPR036890">
    <property type="entry name" value="HATPase_C_sf"/>
</dbReference>
<feature type="domain" description="Response regulatory" evidence="10">
    <location>
        <begin position="702"/>
        <end position="818"/>
    </location>
</feature>
<dbReference type="Gene3D" id="3.40.50.2300">
    <property type="match status" value="1"/>
</dbReference>
<dbReference type="SMART" id="SM00448">
    <property type="entry name" value="REC"/>
    <property type="match status" value="1"/>
</dbReference>
<dbReference type="AlphaFoldDB" id="A0A225SRD7"/>
<dbReference type="EMBL" id="NJGV01000015">
    <property type="protein sequence ID" value="OWY33680.1"/>
    <property type="molecule type" value="Genomic_DNA"/>
</dbReference>
<dbReference type="Pfam" id="PF07695">
    <property type="entry name" value="7TMR-DISM_7TM"/>
    <property type="match status" value="1"/>
</dbReference>
<feature type="transmembrane region" description="Helical" evidence="7">
    <location>
        <begin position="197"/>
        <end position="216"/>
    </location>
</feature>
<dbReference type="PROSITE" id="PS50110">
    <property type="entry name" value="RESPONSE_REGULATORY"/>
    <property type="match status" value="1"/>
</dbReference>
<keyword evidence="8" id="KW-0732">Signal</keyword>
<dbReference type="Pfam" id="PF07696">
    <property type="entry name" value="7TMR-DISMED2"/>
    <property type="match status" value="1"/>
</dbReference>
<dbReference type="Pfam" id="PF00512">
    <property type="entry name" value="HisKA"/>
    <property type="match status" value="1"/>
</dbReference>
<evidence type="ECO:0000256" key="6">
    <source>
        <dbReference type="PROSITE-ProRule" id="PRU00169"/>
    </source>
</evidence>
<protein>
    <recommendedName>
        <fullName evidence="2">histidine kinase</fullName>
        <ecNumber evidence="2">2.7.13.3</ecNumber>
    </recommendedName>
</protein>
<feature type="domain" description="Histidine kinase" evidence="9">
    <location>
        <begin position="457"/>
        <end position="675"/>
    </location>
</feature>
<feature type="transmembrane region" description="Helical" evidence="7">
    <location>
        <begin position="348"/>
        <end position="367"/>
    </location>
</feature>
<dbReference type="GO" id="GO:0005886">
    <property type="term" value="C:plasma membrane"/>
    <property type="evidence" value="ECO:0007669"/>
    <property type="project" value="TreeGrafter"/>
</dbReference>
<evidence type="ECO:0000256" key="3">
    <source>
        <dbReference type="ARBA" id="ARBA00022553"/>
    </source>
</evidence>
<feature type="transmembrane region" description="Helical" evidence="7">
    <location>
        <begin position="379"/>
        <end position="402"/>
    </location>
</feature>
<dbReference type="Gene3D" id="1.10.287.130">
    <property type="match status" value="1"/>
</dbReference>
<keyword evidence="7" id="KW-1133">Transmembrane helix</keyword>
<evidence type="ECO:0000259" key="10">
    <source>
        <dbReference type="PROSITE" id="PS50110"/>
    </source>
</evidence>
<name>A0A225SRD7_9BURK</name>
<feature type="chain" id="PRO_5012714085" description="histidine kinase" evidence="8">
    <location>
        <begin position="26"/>
        <end position="906"/>
    </location>
</feature>
<dbReference type="EC" id="2.7.13.3" evidence="2"/>
<evidence type="ECO:0000256" key="8">
    <source>
        <dbReference type="SAM" id="SignalP"/>
    </source>
</evidence>
<gene>
    <name evidence="11" type="ORF">CEJ45_15780</name>
</gene>
<dbReference type="PRINTS" id="PR00344">
    <property type="entry name" value="BCTRLSENSOR"/>
</dbReference>
<feature type="modified residue" description="4-aspartylphosphate" evidence="6">
    <location>
        <position position="754"/>
    </location>
</feature>
<dbReference type="InterPro" id="IPR011006">
    <property type="entry name" value="CheY-like_superfamily"/>
</dbReference>
<dbReference type="SUPFAM" id="SSF52172">
    <property type="entry name" value="CheY-like"/>
    <property type="match status" value="1"/>
</dbReference>
<dbReference type="SUPFAM" id="SSF55874">
    <property type="entry name" value="ATPase domain of HSP90 chaperone/DNA topoisomerase II/histidine kinase"/>
    <property type="match status" value="1"/>
</dbReference>
<dbReference type="InterPro" id="IPR004358">
    <property type="entry name" value="Sig_transdc_His_kin-like_C"/>
</dbReference>
<dbReference type="GO" id="GO:0009927">
    <property type="term" value="F:histidine phosphotransfer kinase activity"/>
    <property type="evidence" value="ECO:0007669"/>
    <property type="project" value="TreeGrafter"/>
</dbReference>
<dbReference type="Pfam" id="PF02518">
    <property type="entry name" value="HATPase_c"/>
    <property type="match status" value="1"/>
</dbReference>
<feature type="transmembrane region" description="Helical" evidence="7">
    <location>
        <begin position="294"/>
        <end position="313"/>
    </location>
</feature>
<dbReference type="Proteomes" id="UP000214747">
    <property type="component" value="Unassembled WGS sequence"/>
</dbReference>
<proteinExistence type="predicted"/>
<keyword evidence="7" id="KW-0472">Membrane</keyword>
<feature type="transmembrane region" description="Helical" evidence="7">
    <location>
        <begin position="225"/>
        <end position="244"/>
    </location>
</feature>
<dbReference type="CDD" id="cd00082">
    <property type="entry name" value="HisKA"/>
    <property type="match status" value="1"/>
</dbReference>
<dbReference type="PROSITE" id="PS50109">
    <property type="entry name" value="HIS_KIN"/>
    <property type="match status" value="1"/>
</dbReference>
<dbReference type="Gene3D" id="3.30.565.10">
    <property type="entry name" value="Histidine kinase-like ATPase, C-terminal domain"/>
    <property type="match status" value="1"/>
</dbReference>
<keyword evidence="12" id="KW-1185">Reference proteome</keyword>
<feature type="signal peptide" evidence="8">
    <location>
        <begin position="1"/>
        <end position="25"/>
    </location>
</feature>
<evidence type="ECO:0000256" key="7">
    <source>
        <dbReference type="SAM" id="Phobius"/>
    </source>
</evidence>
<dbReference type="RefSeq" id="WP_088756023.1">
    <property type="nucleotide sequence ID" value="NZ_NJGV01000015.1"/>
</dbReference>
<sequence>MSRLRAALLWSWLLLCSLLSPLVLASPAPPSIELASIATHQVITPQLQVLRDARASELLSTALASGPWEAIHIPMLQEGYSTGAFWLRGQVRNDSSEHVTRWLAMGSARLQDVRLYWLPALPSSSANTVDELIPRYAGTLHPIARREIASRTPLFPLTLAPGEERQWVLRVAGDSAIDLNVALWESAAFRQDEGRELSIQAFVLGVSVLLVTYALIQGMAWHDRGFVLMAAWIVTALAYIWTFQGYLQLYLFPQGGAWLVRTPATLGCLATLLYVRMSYVLVGLQRLRPWNSVYAVIQALLIAVIGATALGNYRVTAPLANATAALAYVMWLASLLHAWRAGLPHARVLTLSFALAWLGMSVKLLELNGLVDRSLLPDWHFAALFQIGLLCMTALVIIGRALELHRKHDQMQWAMLYLRVREQLKLEQAVAARTRELREALEAADQANRAKTGFLTRISHDLRTPLTSILGFADMLQTGGDERARHGRIIVRSARHMLAMVNDLIDYARGDRPDLPHPAPVYVHALLQEIGQEASLLAQRQHNAFRLQVAPTLPPVLTLDARRVRRILGNLLDNAAKYTRDGRIVLQVQWHPASAQSGMGVMEMQVRDTGCGIPLHFQKRVFEPFERAHADRSQPGIGMGLAIVRQWIQQMGGQVALSSRPGEGTTMTLRLPAAIGSEHDVARHDAPEDASGRLLIDGEGRLVLVVEDHADIAQLLGDQLGSVGFAVELYADAERAIARMAAPDAPAVALVMTDFQLPGLHGDAVLEAARRLLPGIPVLLLSATLQPERGQEDGGQFDACLLKPVNFLELQETIGRLLGLQKQEPFCEDGTAPPLQRPAPADLQEALALIEMGAVSDLLDWCDTLQRRNPVWTGFVTMARQLVMDADLSTLEALCQTDQPVQSVDE</sequence>
<evidence type="ECO:0000313" key="12">
    <source>
        <dbReference type="Proteomes" id="UP000214747"/>
    </source>
</evidence>
<dbReference type="InterPro" id="IPR003661">
    <property type="entry name" value="HisK_dim/P_dom"/>
</dbReference>
<comment type="catalytic activity">
    <reaction evidence="1">
        <text>ATP + protein L-histidine = ADP + protein N-phospho-L-histidine.</text>
        <dbReference type="EC" id="2.7.13.3"/>
    </reaction>
</comment>
<evidence type="ECO:0000256" key="2">
    <source>
        <dbReference type="ARBA" id="ARBA00012438"/>
    </source>
</evidence>
<dbReference type="InterPro" id="IPR005467">
    <property type="entry name" value="His_kinase_dom"/>
</dbReference>
<evidence type="ECO:0000313" key="11">
    <source>
        <dbReference type="EMBL" id="OWY33680.1"/>
    </source>
</evidence>
<organism evidence="11 12">
    <name type="scientific">Herbaspirillum aquaticum</name>
    <dbReference type="NCBI Taxonomy" id="568783"/>
    <lineage>
        <taxon>Bacteria</taxon>
        <taxon>Pseudomonadati</taxon>
        <taxon>Pseudomonadota</taxon>
        <taxon>Betaproteobacteria</taxon>
        <taxon>Burkholderiales</taxon>
        <taxon>Oxalobacteraceae</taxon>
        <taxon>Herbaspirillum</taxon>
    </lineage>
</organism>
<keyword evidence="5 11" id="KW-0418">Kinase</keyword>